<evidence type="ECO:0000259" key="1">
    <source>
        <dbReference type="Pfam" id="PF05699"/>
    </source>
</evidence>
<organism evidence="2 3">
    <name type="scientific">Sipha flava</name>
    <name type="common">yellow sugarcane aphid</name>
    <dbReference type="NCBI Taxonomy" id="143950"/>
    <lineage>
        <taxon>Eukaryota</taxon>
        <taxon>Metazoa</taxon>
        <taxon>Ecdysozoa</taxon>
        <taxon>Arthropoda</taxon>
        <taxon>Hexapoda</taxon>
        <taxon>Insecta</taxon>
        <taxon>Pterygota</taxon>
        <taxon>Neoptera</taxon>
        <taxon>Paraneoptera</taxon>
        <taxon>Hemiptera</taxon>
        <taxon>Sternorrhyncha</taxon>
        <taxon>Aphidomorpha</taxon>
        <taxon>Aphidoidea</taxon>
        <taxon>Aphididae</taxon>
        <taxon>Sipha</taxon>
    </lineage>
</organism>
<dbReference type="InterPro" id="IPR008906">
    <property type="entry name" value="HATC_C_dom"/>
</dbReference>
<accession>A0A8B8G6E6</accession>
<protein>
    <submittedName>
        <fullName evidence="3">Uncharacterized protein LOC112689111</fullName>
    </submittedName>
</protein>
<dbReference type="RefSeq" id="XP_025418418.1">
    <property type="nucleotide sequence ID" value="XM_025562633.1"/>
</dbReference>
<evidence type="ECO:0000313" key="2">
    <source>
        <dbReference type="Proteomes" id="UP000694846"/>
    </source>
</evidence>
<proteinExistence type="predicted"/>
<sequence length="335" mass="39419">MSIVETSTHRWEILLFYLKKSKCVKSLSQTRWSARYEAGKSLCTSWSEIKNALQAIIDDANEKPVTKFDASVLLKPFNTIEMCFMTVFWNEVLERFHIVNKKLQSVNIELGMIVELYGSLEQYISRIRNNFEEYEGKAIQICGEMQYKKDKRRTVKRKRQFDETMNEVITETGKEDFRINVFFVILDKLNAELVRRGSSYKNLCVKALIEQYPNDIEESFTNECLHLRDHLFFKSDKKRNAQELCKMLYTNDLIDIYPNVTTALRMYLCTFATNCTAERSFSALKRVKSHLRSTLESDRLNATSILHIESEMLRSINYDDIIDDFASKKVRRKML</sequence>
<dbReference type="SUPFAM" id="SSF53098">
    <property type="entry name" value="Ribonuclease H-like"/>
    <property type="match status" value="1"/>
</dbReference>
<dbReference type="Proteomes" id="UP000694846">
    <property type="component" value="Unplaced"/>
</dbReference>
<dbReference type="GeneID" id="112689111"/>
<dbReference type="GO" id="GO:0046983">
    <property type="term" value="F:protein dimerization activity"/>
    <property type="evidence" value="ECO:0007669"/>
    <property type="project" value="InterPro"/>
</dbReference>
<dbReference type="Pfam" id="PF05699">
    <property type="entry name" value="Dimer_Tnp_hAT"/>
    <property type="match status" value="1"/>
</dbReference>
<name>A0A8B8G6E6_9HEMI</name>
<dbReference type="PANTHER" id="PTHR45749">
    <property type="match status" value="1"/>
</dbReference>
<dbReference type="PANTHER" id="PTHR45749:SF23">
    <property type="entry name" value="ZINC FINGER MYM-TYPE PROTEIN 1-LIKE"/>
    <property type="match status" value="1"/>
</dbReference>
<gene>
    <name evidence="3" type="primary">LOC112689111</name>
</gene>
<dbReference type="AlphaFoldDB" id="A0A8B8G6E6"/>
<evidence type="ECO:0000313" key="3">
    <source>
        <dbReference type="RefSeq" id="XP_025418418.1"/>
    </source>
</evidence>
<dbReference type="OrthoDB" id="6615959at2759"/>
<reference evidence="3" key="1">
    <citation type="submission" date="2025-08" db="UniProtKB">
        <authorList>
            <consortium name="RefSeq"/>
        </authorList>
    </citation>
    <scope>IDENTIFICATION</scope>
    <source>
        <tissue evidence="3">Whole body</tissue>
    </source>
</reference>
<keyword evidence="2" id="KW-1185">Reference proteome</keyword>
<feature type="domain" description="HAT C-terminal dimerisation" evidence="1">
    <location>
        <begin position="254"/>
        <end position="309"/>
    </location>
</feature>
<dbReference type="InterPro" id="IPR012337">
    <property type="entry name" value="RNaseH-like_sf"/>
</dbReference>